<reference evidence="6" key="1">
    <citation type="submission" date="2021-01" db="EMBL/GenBank/DDBJ databases">
        <authorList>
            <person name="Kaushik A."/>
        </authorList>
    </citation>
    <scope>NUCLEOTIDE SEQUENCE</scope>
    <source>
        <strain evidence="6">AG1-1C</strain>
    </source>
</reference>
<feature type="compositionally biased region" description="Polar residues" evidence="5">
    <location>
        <begin position="176"/>
        <end position="185"/>
    </location>
</feature>
<dbReference type="EMBL" id="CAJMWS010000643">
    <property type="protein sequence ID" value="CAE6456418.1"/>
    <property type="molecule type" value="Genomic_DNA"/>
</dbReference>
<evidence type="ECO:0000313" key="6">
    <source>
        <dbReference type="EMBL" id="CAE6456418.1"/>
    </source>
</evidence>
<dbReference type="GO" id="GO:0005829">
    <property type="term" value="C:cytosol"/>
    <property type="evidence" value="ECO:0007669"/>
    <property type="project" value="TreeGrafter"/>
</dbReference>
<evidence type="ECO:0000256" key="4">
    <source>
        <dbReference type="PIRNR" id="PIRNR010044"/>
    </source>
</evidence>
<gene>
    <name evidence="6" type="ORF">RDB_LOCUS152967</name>
</gene>
<keyword evidence="2 4" id="KW-0143">Chaperone</keyword>
<evidence type="ECO:0000256" key="5">
    <source>
        <dbReference type="SAM" id="MobiDB-lite"/>
    </source>
</evidence>
<name>A0A8H3BGU8_9AGAM</name>
<dbReference type="Gene3D" id="3.40.50.10900">
    <property type="entry name" value="PAC-like subunit"/>
    <property type="match status" value="1"/>
</dbReference>
<dbReference type="PANTHER" id="PTHR12970">
    <property type="entry name" value="PROTEASOME ASSEMBLY CHAPERONE 2"/>
    <property type="match status" value="1"/>
</dbReference>
<comment type="similarity">
    <text evidence="3 4">Belongs to the PSMG2 family.</text>
</comment>
<dbReference type="AlphaFoldDB" id="A0A8H3BGU8"/>
<dbReference type="Pfam" id="PF09754">
    <property type="entry name" value="PAC2"/>
    <property type="match status" value="1"/>
</dbReference>
<dbReference type="InterPro" id="IPR019151">
    <property type="entry name" value="Proteasome_assmbl_chaperone_2"/>
</dbReference>
<dbReference type="Proteomes" id="UP000663846">
    <property type="component" value="Unassembled WGS sequence"/>
</dbReference>
<dbReference type="GO" id="GO:0005634">
    <property type="term" value="C:nucleus"/>
    <property type="evidence" value="ECO:0007669"/>
    <property type="project" value="TreeGrafter"/>
</dbReference>
<organism evidence="6 7">
    <name type="scientific">Rhizoctonia solani</name>
    <dbReference type="NCBI Taxonomy" id="456999"/>
    <lineage>
        <taxon>Eukaryota</taxon>
        <taxon>Fungi</taxon>
        <taxon>Dikarya</taxon>
        <taxon>Basidiomycota</taxon>
        <taxon>Agaricomycotina</taxon>
        <taxon>Agaricomycetes</taxon>
        <taxon>Cantharellales</taxon>
        <taxon>Ceratobasidiaceae</taxon>
        <taxon>Rhizoctonia</taxon>
    </lineage>
</organism>
<evidence type="ECO:0000313" key="7">
    <source>
        <dbReference type="Proteomes" id="UP000663846"/>
    </source>
</evidence>
<dbReference type="InterPro" id="IPR016562">
    <property type="entry name" value="Proteasome_assmbl_chp_2_euk"/>
</dbReference>
<comment type="subunit">
    <text evidence="4">Component of the 20S proteasome chaperone.</text>
</comment>
<evidence type="ECO:0000256" key="2">
    <source>
        <dbReference type="ARBA" id="ARBA00023186"/>
    </source>
</evidence>
<dbReference type="InterPro" id="IPR038389">
    <property type="entry name" value="PSMG2_sf"/>
</dbReference>
<comment type="caution">
    <text evidence="6">The sequence shown here is derived from an EMBL/GenBank/DDBJ whole genome shotgun (WGS) entry which is preliminary data.</text>
</comment>
<dbReference type="PANTHER" id="PTHR12970:SF1">
    <property type="entry name" value="PROTEASOME ASSEMBLY CHAPERONE 2"/>
    <property type="match status" value="1"/>
</dbReference>
<evidence type="ECO:0000256" key="1">
    <source>
        <dbReference type="ARBA" id="ARBA00019186"/>
    </source>
</evidence>
<dbReference type="PIRSF" id="PIRSF010044">
    <property type="entry name" value="UCP010044"/>
    <property type="match status" value="1"/>
</dbReference>
<evidence type="ECO:0000256" key="3">
    <source>
        <dbReference type="ARBA" id="ARBA00025745"/>
    </source>
</evidence>
<accession>A0A8H3BGU8</accession>
<protein>
    <recommendedName>
        <fullName evidence="1 4">Proteasome assembly chaperone 2</fullName>
    </recommendedName>
</protein>
<dbReference type="GO" id="GO:0043248">
    <property type="term" value="P:proteasome assembly"/>
    <property type="evidence" value="ECO:0007669"/>
    <property type="project" value="TreeGrafter"/>
</dbReference>
<dbReference type="SUPFAM" id="SSF159659">
    <property type="entry name" value="Cgl1923-like"/>
    <property type="match status" value="1"/>
</dbReference>
<feature type="region of interest" description="Disordered" evidence="5">
    <location>
        <begin position="167"/>
        <end position="187"/>
    </location>
</feature>
<comment type="function">
    <text evidence="4">Involved in 20S proteasome assembly.</text>
</comment>
<sequence>MSDRPFLRLSTAGPGLPVGKSDSSILIVPVVSAGNVSQLCADLLIHTLALRQVGIFDPMYFAPVVGGKDGENGATVSTPMELFGLPGGDVFVLQQRSPVLKDRKDEFVSKLLHTVESNGFGSVLFLVGSDQSARTDSQMGSNHYVILAKDTTQESIASTSLTGLLELPLPGHPPTDQDSTESSVIPGSGLARRLLRAPGTTPRIALVQYVAEGDNIPDSHEMATVVAKALKMKIQGWTQPPSWSFAMYGTPHDQQLFG</sequence>
<proteinExistence type="inferred from homology"/>